<dbReference type="EMBL" id="JASWJB010000085">
    <property type="protein sequence ID" value="KAK2600003.1"/>
    <property type="molecule type" value="Genomic_DNA"/>
</dbReference>
<reference evidence="2" key="1">
    <citation type="submission" date="2023-06" db="EMBL/GenBank/DDBJ databases">
        <title>Conoideocrella luteorostrata (Hypocreales: Clavicipitaceae), a potential biocontrol fungus for elongate hemlock scale in United States Christmas tree production areas.</title>
        <authorList>
            <person name="Barrett H."/>
            <person name="Lovett B."/>
            <person name="Macias A.M."/>
            <person name="Stajich J.E."/>
            <person name="Kasson M.T."/>
        </authorList>
    </citation>
    <scope>NUCLEOTIDE SEQUENCE</scope>
    <source>
        <strain evidence="2">ARSEF 14590</strain>
    </source>
</reference>
<organism evidence="2 3">
    <name type="scientific">Conoideocrella luteorostrata</name>
    <dbReference type="NCBI Taxonomy" id="1105319"/>
    <lineage>
        <taxon>Eukaryota</taxon>
        <taxon>Fungi</taxon>
        <taxon>Dikarya</taxon>
        <taxon>Ascomycota</taxon>
        <taxon>Pezizomycotina</taxon>
        <taxon>Sordariomycetes</taxon>
        <taxon>Hypocreomycetidae</taxon>
        <taxon>Hypocreales</taxon>
        <taxon>Clavicipitaceae</taxon>
        <taxon>Conoideocrella</taxon>
    </lineage>
</organism>
<accession>A0AAJ0CPR3</accession>
<dbReference type="Proteomes" id="UP001251528">
    <property type="component" value="Unassembled WGS sequence"/>
</dbReference>
<evidence type="ECO:0000313" key="3">
    <source>
        <dbReference type="Proteomes" id="UP001251528"/>
    </source>
</evidence>
<evidence type="ECO:0000256" key="1">
    <source>
        <dbReference type="SAM" id="SignalP"/>
    </source>
</evidence>
<comment type="caution">
    <text evidence="2">The sequence shown here is derived from an EMBL/GenBank/DDBJ whole genome shotgun (WGS) entry which is preliminary data.</text>
</comment>
<evidence type="ECO:0000313" key="2">
    <source>
        <dbReference type="EMBL" id="KAK2600003.1"/>
    </source>
</evidence>
<sequence>MHLKQNLLPFIFALGAFGDLDTRNVPFVKPDFYKTPAARSTIRRLTKYIKAQPPSHMDSHLQDCYYLRSSVLADPDGINIDIIAHEDREVTSGSRAATIDITKSTAKIDKLSSGWRVEGSTNFGVGSVMVLGFSGNGASMAISMDNTKYGAEEGSTSRQTEVQEDVSYKFVCPPHTTCSVQTWTYVAKLKGTCPVTPIFDPVCNDASPNFVRKGYNQYEYDILRDGGYLRRNISFPAAHGRLNDPLTLKSHYNITLRQNGEAVYRTLPAKIANGVWWHDESQYKVDYKMAGACQVSAPLFLEGGKPKRTQVIVERPNKPKSKVARAAAESEHAYSDIKITILEQNLE</sequence>
<keyword evidence="1" id="KW-0732">Signal</keyword>
<feature type="signal peptide" evidence="1">
    <location>
        <begin position="1"/>
        <end position="18"/>
    </location>
</feature>
<proteinExistence type="predicted"/>
<name>A0AAJ0CPR3_9HYPO</name>
<gene>
    <name evidence="2" type="ORF">QQS21_005237</name>
</gene>
<keyword evidence="3" id="KW-1185">Reference proteome</keyword>
<feature type="chain" id="PRO_5042502970" evidence="1">
    <location>
        <begin position="19"/>
        <end position="347"/>
    </location>
</feature>
<protein>
    <submittedName>
        <fullName evidence="2">Uncharacterized protein</fullName>
    </submittedName>
</protein>
<dbReference type="AlphaFoldDB" id="A0AAJ0CPR3"/>